<evidence type="ECO:0000256" key="2">
    <source>
        <dbReference type="ARBA" id="ARBA00022723"/>
    </source>
</evidence>
<dbReference type="PANTHER" id="PTHR21646:SF39">
    <property type="entry name" value="UBIQUITIN CARBOXYL-TERMINAL HYDROLASE 16"/>
    <property type="match status" value="1"/>
</dbReference>
<dbReference type="GO" id="GO:0016579">
    <property type="term" value="P:protein deubiquitination"/>
    <property type="evidence" value="ECO:0007669"/>
    <property type="project" value="InterPro"/>
</dbReference>
<keyword evidence="5" id="KW-0645">Protease</keyword>
<dbReference type="Proteomes" id="UP000749559">
    <property type="component" value="Unassembled WGS sequence"/>
</dbReference>
<feature type="compositionally biased region" description="Polar residues" evidence="6">
    <location>
        <begin position="1"/>
        <end position="13"/>
    </location>
</feature>
<dbReference type="InterPro" id="IPR018200">
    <property type="entry name" value="USP_CS"/>
</dbReference>
<dbReference type="InterPro" id="IPR001607">
    <property type="entry name" value="Znf_UBP"/>
</dbReference>
<protein>
    <recommendedName>
        <fullName evidence="5">Ubiquitin carboxyl-terminal hydrolase</fullName>
        <ecNumber evidence="5">3.4.19.12</ecNumber>
    </recommendedName>
</protein>
<dbReference type="PROSITE" id="PS00973">
    <property type="entry name" value="USP_2"/>
    <property type="match status" value="1"/>
</dbReference>
<dbReference type="InterPro" id="IPR001394">
    <property type="entry name" value="Peptidase_C19_UCH"/>
</dbReference>
<keyword evidence="5" id="KW-0788">Thiol protease</keyword>
<evidence type="ECO:0000256" key="3">
    <source>
        <dbReference type="ARBA" id="ARBA00022771"/>
    </source>
</evidence>
<feature type="compositionally biased region" description="Polar residues" evidence="6">
    <location>
        <begin position="534"/>
        <end position="562"/>
    </location>
</feature>
<comment type="similarity">
    <text evidence="5">Belongs to the peptidase C19 family.</text>
</comment>
<feature type="compositionally biased region" description="Polar residues" evidence="6">
    <location>
        <begin position="569"/>
        <end position="579"/>
    </location>
</feature>
<dbReference type="EMBL" id="CAIIXF020000011">
    <property type="protein sequence ID" value="CAH1800260.1"/>
    <property type="molecule type" value="Genomic_DNA"/>
</dbReference>
<keyword evidence="5" id="KW-0378">Hydrolase</keyword>
<sequence length="920" mass="101750">MRVLETGTSQTVSMGKKKHKLRHGKKDIDLNSESSDEGLQATGQTCPHINKSVNLNAMKKSLKQQGAIGECVTCVKNASKGGAKPVMSPSDEDVGIIVCLQCGNQGCDRYSKERHAVQHYMQPRSTSHSLVINLNSWLIWCYDCDDEVNSGSSKRLLECVDFLRKALSSASTQQATQIPGKKAGIEGSEPSANEAVEAVAAKSATKQPNNSILPKVKGLSNLGNTCFFNAVMQNLSQTHILEQQLLQCSKDVKMTLPGREAIKCDDDDDVMLPKLMPMEIRLSDCVGLTMALRSFIHDMTSSSKNSTISPSTLFGQVCKKAPRFKGFQQQDSHELLRHLLDGMRAEEIKRIQGGILQEFQRPGITPKDFDKETKLKIKEYGRQGKHTFVDSVFGGNLISTVNCEECNTPSQVFEAFLDLSLPIVVEKPTRNNNGSHRKGIMGLEKTDELAGAIDGFSTNARQSKYQDKKSKKQAKRDSKKRRKNVKNLEMPAQPSIDDVEITDKVQETSSNGNKSPIISDADIEDNLDSDLSKNRFSNLDDSQISAQNQDKMTNPQTTSAQSPERKSPLVSQGSAGSSEDSNEVVVAISTTNGQIDEVHVEDVDKEHGSKTIEQSKDIKEITEKLQEVTIKQSNLENKNNTTKLLPANDDVIQNGVSNSNSGSTSGSDASNVVPCKMSGASSSLRIDAMLESMRPLGERYQTKSFECSVASCLNQFISAELLTGNNKFGCETCTGKRYKDQPESVKKERVYTNASKQLLLFSPPAVLTLHLKRFQQVGMRLRKVDAPVQFPLILDIAPFCSSLAQGVQPGQKKVLYSLYGVVEHSGRLSGGHYTAYVKMRQPNPRIKHFLQHTSINEINLEKIYTLIHQLSSIDGEQEDEQTIEPSSGKWYYVSDSSVRETNESAVLRCQAYILFYERIY</sequence>
<dbReference type="InterPro" id="IPR038765">
    <property type="entry name" value="Papain-like_cys_pep_sf"/>
</dbReference>
<name>A0A8J1XGD8_OWEFU</name>
<gene>
    <name evidence="7" type="ORF">OFUS_LOCUS24173</name>
</gene>
<feature type="region of interest" description="Disordered" evidence="6">
    <location>
        <begin position="456"/>
        <end position="501"/>
    </location>
</feature>
<feature type="compositionally biased region" description="Basic residues" evidence="6">
    <location>
        <begin position="469"/>
        <end position="485"/>
    </location>
</feature>
<evidence type="ECO:0000313" key="7">
    <source>
        <dbReference type="EMBL" id="CAH1800260.1"/>
    </source>
</evidence>
<dbReference type="PANTHER" id="PTHR21646">
    <property type="entry name" value="UBIQUITIN CARBOXYL-TERMINAL HYDROLASE"/>
    <property type="match status" value="1"/>
</dbReference>
<dbReference type="CDD" id="cd02667">
    <property type="entry name" value="Peptidase_C19K"/>
    <property type="match status" value="1"/>
</dbReference>
<reference evidence="7" key="1">
    <citation type="submission" date="2022-03" db="EMBL/GenBank/DDBJ databases">
        <authorList>
            <person name="Martin C."/>
        </authorList>
    </citation>
    <scope>NUCLEOTIDE SEQUENCE</scope>
</reference>
<dbReference type="InterPro" id="IPR028889">
    <property type="entry name" value="USP"/>
</dbReference>
<comment type="caution">
    <text evidence="7">The sequence shown here is derived from an EMBL/GenBank/DDBJ whole genome shotgun (WGS) entry which is preliminary data.</text>
</comment>
<comment type="catalytic activity">
    <reaction evidence="1 5">
        <text>Thiol-dependent hydrolysis of ester, thioester, amide, peptide and isopeptide bonds formed by the C-terminal Gly of ubiquitin (a 76-residue protein attached to proteins as an intracellular targeting signal).</text>
        <dbReference type="EC" id="3.4.19.12"/>
    </reaction>
</comment>
<dbReference type="GO" id="GO:0004843">
    <property type="term" value="F:cysteine-type deubiquitinase activity"/>
    <property type="evidence" value="ECO:0007669"/>
    <property type="project" value="UniProtKB-UniRule"/>
</dbReference>
<dbReference type="OrthoDB" id="2020758at2759"/>
<dbReference type="PROSITE" id="PS50235">
    <property type="entry name" value="USP_3"/>
    <property type="match status" value="1"/>
</dbReference>
<dbReference type="PROSITE" id="PS00972">
    <property type="entry name" value="USP_1"/>
    <property type="match status" value="1"/>
</dbReference>
<dbReference type="InterPro" id="IPR050185">
    <property type="entry name" value="Ub_carboxyl-term_hydrolase"/>
</dbReference>
<keyword evidence="8" id="KW-1185">Reference proteome</keyword>
<evidence type="ECO:0000256" key="5">
    <source>
        <dbReference type="RuleBase" id="RU366025"/>
    </source>
</evidence>
<feature type="compositionally biased region" description="Basic residues" evidence="6">
    <location>
        <begin position="15"/>
        <end position="25"/>
    </location>
</feature>
<dbReference type="Gene3D" id="3.30.40.10">
    <property type="entry name" value="Zinc/RING finger domain, C3HC4 (zinc finger)"/>
    <property type="match status" value="1"/>
</dbReference>
<keyword evidence="3" id="KW-0863">Zinc-finger</keyword>
<dbReference type="GO" id="GO:0008270">
    <property type="term" value="F:zinc ion binding"/>
    <property type="evidence" value="ECO:0007669"/>
    <property type="project" value="UniProtKB-KW"/>
</dbReference>
<dbReference type="Gene3D" id="3.90.70.10">
    <property type="entry name" value="Cysteine proteinases"/>
    <property type="match status" value="2"/>
</dbReference>
<keyword evidence="4" id="KW-0862">Zinc</keyword>
<dbReference type="SUPFAM" id="SSF57850">
    <property type="entry name" value="RING/U-box"/>
    <property type="match status" value="1"/>
</dbReference>
<accession>A0A8J1XGD8</accession>
<dbReference type="AlphaFoldDB" id="A0A8J1XGD8"/>
<evidence type="ECO:0000256" key="6">
    <source>
        <dbReference type="SAM" id="MobiDB-lite"/>
    </source>
</evidence>
<evidence type="ECO:0000256" key="1">
    <source>
        <dbReference type="ARBA" id="ARBA00000707"/>
    </source>
</evidence>
<dbReference type="EC" id="3.4.19.12" evidence="5"/>
<dbReference type="SMART" id="SM00290">
    <property type="entry name" value="ZnF_UBP"/>
    <property type="match status" value="1"/>
</dbReference>
<proteinExistence type="inferred from homology"/>
<evidence type="ECO:0000313" key="8">
    <source>
        <dbReference type="Proteomes" id="UP000749559"/>
    </source>
</evidence>
<organism evidence="7 8">
    <name type="scientific">Owenia fusiformis</name>
    <name type="common">Polychaete worm</name>
    <dbReference type="NCBI Taxonomy" id="6347"/>
    <lineage>
        <taxon>Eukaryota</taxon>
        <taxon>Metazoa</taxon>
        <taxon>Spiralia</taxon>
        <taxon>Lophotrochozoa</taxon>
        <taxon>Annelida</taxon>
        <taxon>Polychaeta</taxon>
        <taxon>Sedentaria</taxon>
        <taxon>Canalipalpata</taxon>
        <taxon>Sabellida</taxon>
        <taxon>Oweniida</taxon>
        <taxon>Oweniidae</taxon>
        <taxon>Owenia</taxon>
    </lineage>
</organism>
<dbReference type="GO" id="GO:0006508">
    <property type="term" value="P:proteolysis"/>
    <property type="evidence" value="ECO:0007669"/>
    <property type="project" value="UniProtKB-KW"/>
</dbReference>
<dbReference type="Pfam" id="PF00443">
    <property type="entry name" value="UCH"/>
    <property type="match status" value="1"/>
</dbReference>
<feature type="region of interest" description="Disordered" evidence="6">
    <location>
        <begin position="1"/>
        <end position="42"/>
    </location>
</feature>
<dbReference type="SUPFAM" id="SSF54001">
    <property type="entry name" value="Cysteine proteinases"/>
    <property type="match status" value="1"/>
</dbReference>
<dbReference type="Pfam" id="PF02148">
    <property type="entry name" value="zf-UBP"/>
    <property type="match status" value="1"/>
</dbReference>
<feature type="region of interest" description="Disordered" evidence="6">
    <location>
        <begin position="528"/>
        <end position="582"/>
    </location>
</feature>
<keyword evidence="5" id="KW-0833">Ubl conjugation pathway</keyword>
<dbReference type="InterPro" id="IPR013083">
    <property type="entry name" value="Znf_RING/FYVE/PHD"/>
</dbReference>
<evidence type="ECO:0000256" key="4">
    <source>
        <dbReference type="ARBA" id="ARBA00022833"/>
    </source>
</evidence>
<dbReference type="CDD" id="cd02257">
    <property type="entry name" value="Peptidase_C19"/>
    <property type="match status" value="1"/>
</dbReference>
<dbReference type="PROSITE" id="PS50271">
    <property type="entry name" value="ZF_UBP"/>
    <property type="match status" value="1"/>
</dbReference>
<keyword evidence="2" id="KW-0479">Metal-binding</keyword>